<feature type="compositionally biased region" description="Low complexity" evidence="3">
    <location>
        <begin position="458"/>
        <end position="468"/>
    </location>
</feature>
<evidence type="ECO:0000256" key="1">
    <source>
        <dbReference type="ARBA" id="ARBA00022737"/>
    </source>
</evidence>
<evidence type="ECO:0000259" key="5">
    <source>
        <dbReference type="PROSITE" id="PS50020"/>
    </source>
</evidence>
<dbReference type="FunFam" id="2.30.29.30:FF:000317">
    <property type="entry name" value="Amyloid beta A4 protein-binding family B member"/>
    <property type="match status" value="1"/>
</dbReference>
<feature type="domain" description="PID" evidence="4">
    <location>
        <begin position="310"/>
        <end position="438"/>
    </location>
</feature>
<dbReference type="AlphaFoldDB" id="A0ABD0YFR7"/>
<protein>
    <recommendedName>
        <fullName evidence="8">Amyloid beta A4 protein-binding family B member 2</fullName>
    </recommendedName>
</protein>
<accession>A0ABD0YFR7</accession>
<dbReference type="SMART" id="SM00462">
    <property type="entry name" value="PTB"/>
    <property type="match status" value="2"/>
</dbReference>
<comment type="caution">
    <text evidence="6">The sequence shown here is derived from an EMBL/GenBank/DDBJ whole genome shotgun (WGS) entry which is preliminary data.</text>
</comment>
<dbReference type="CDD" id="cd01271">
    <property type="entry name" value="PTB2_Fe65"/>
    <property type="match status" value="1"/>
</dbReference>
<evidence type="ECO:0000256" key="3">
    <source>
        <dbReference type="SAM" id="MobiDB-lite"/>
    </source>
</evidence>
<evidence type="ECO:0000256" key="2">
    <source>
        <dbReference type="SAM" id="Coils"/>
    </source>
</evidence>
<dbReference type="PROSITE" id="PS01179">
    <property type="entry name" value="PID"/>
    <property type="match status" value="2"/>
</dbReference>
<dbReference type="PROSITE" id="PS50020">
    <property type="entry name" value="WW_DOMAIN_2"/>
    <property type="match status" value="1"/>
</dbReference>
<keyword evidence="2" id="KW-0175">Coiled coil</keyword>
<name>A0ABD0YFR7_9HEMI</name>
<dbReference type="Pfam" id="PF00640">
    <property type="entry name" value="PID"/>
    <property type="match status" value="2"/>
</dbReference>
<dbReference type="InterPro" id="IPR036020">
    <property type="entry name" value="WW_dom_sf"/>
</dbReference>
<dbReference type="FunFam" id="2.30.29.30:FF:000034">
    <property type="entry name" value="amyloid beta A4 precursor protein-binding family B member 2"/>
    <property type="match status" value="1"/>
</dbReference>
<dbReference type="InterPro" id="IPR006020">
    <property type="entry name" value="PTB/PI_dom"/>
</dbReference>
<dbReference type="SUPFAM" id="SSF51045">
    <property type="entry name" value="WW domain"/>
    <property type="match status" value="1"/>
</dbReference>
<evidence type="ECO:0000313" key="7">
    <source>
        <dbReference type="Proteomes" id="UP001558652"/>
    </source>
</evidence>
<evidence type="ECO:0008006" key="8">
    <source>
        <dbReference type="Google" id="ProtNLM"/>
    </source>
</evidence>
<dbReference type="CDD" id="cd00201">
    <property type="entry name" value="WW"/>
    <property type="match status" value="1"/>
</dbReference>
<proteinExistence type="predicted"/>
<organism evidence="6 7">
    <name type="scientific">Ranatra chinensis</name>
    <dbReference type="NCBI Taxonomy" id="642074"/>
    <lineage>
        <taxon>Eukaryota</taxon>
        <taxon>Metazoa</taxon>
        <taxon>Ecdysozoa</taxon>
        <taxon>Arthropoda</taxon>
        <taxon>Hexapoda</taxon>
        <taxon>Insecta</taxon>
        <taxon>Pterygota</taxon>
        <taxon>Neoptera</taxon>
        <taxon>Paraneoptera</taxon>
        <taxon>Hemiptera</taxon>
        <taxon>Heteroptera</taxon>
        <taxon>Panheteroptera</taxon>
        <taxon>Nepomorpha</taxon>
        <taxon>Nepidae</taxon>
        <taxon>Ranatrinae</taxon>
        <taxon>Ranatra</taxon>
    </lineage>
</organism>
<dbReference type="PANTHER" id="PTHR14058">
    <property type="entry name" value="AMYLOID BETA A4 PRECURSOR PROTEIN-BINDING FAMILY B"/>
    <property type="match status" value="1"/>
</dbReference>
<evidence type="ECO:0000313" key="6">
    <source>
        <dbReference type="EMBL" id="KAL1129954.1"/>
    </source>
</evidence>
<keyword evidence="1" id="KW-0677">Repeat</keyword>
<keyword evidence="7" id="KW-1185">Reference proteome</keyword>
<dbReference type="InterPro" id="IPR039576">
    <property type="entry name" value="APBB1/2/3"/>
</dbReference>
<dbReference type="CDD" id="cd01272">
    <property type="entry name" value="PTB1_Fe65"/>
    <property type="match status" value="1"/>
</dbReference>
<feature type="region of interest" description="Disordered" evidence="3">
    <location>
        <begin position="452"/>
        <end position="499"/>
    </location>
</feature>
<sequence length="667" mass="73888">MLCGELGGRIQPHLDISTTTSPYSTLLALYSMAAITADQDVFLENGLLSYENPNYHLPRLDDALNSNTDVPGYKELLYKELEAVCRLPSGTSNGRRAYAALDIGSMGVDINTGPVTNLDTDNRHHRNSCPVILDNTLVGNVNRGNCRPLDLTSSLRTAKPDLIEHSTLRDSDSNCFPHAQSQPNKDIYSIPVKRSPSPIKSPNGDLPPGWEKHQDNDGPYYWHIKSGTIQRDAPELISGNNEPRTPLVKDAENVLSNFQQTGVVGHVTRSNTSSALEELDSKKKDEKKEELALKRRSYPARCDKEKERAIRFAVRSLGWVDISEVDLTPERSSKAVNKCIVELSLGRNGLIDNVGRWGDGKDLFMDLDEGALKLIDPENLTVLNTQPIHTIRVWGVGRDNGRDFAYVARDRTTRKHMCHVFRCDMPARTIANTLRDICKKIMIERSLQQNLAKPIDTNGGSSNGNRSGLPTRPTNLPTEHRRFHRNGQAPTTQSFPTPMEEPKKVLHADYLGNIEVNKACGMDVLNGAIDQLVTTVPKCQWQPVSIAVAPSMITITPDSRVSDELKTMVECRVRYLSFLGIGHNVKQCAFIMHTAQDLFIAHVFHCEPSSGALCKTIEAACKLRYQKCLDAHPQGLVTNDVRSPSKGLGATLKSLVGQITGRRGKHS</sequence>
<dbReference type="EMBL" id="JBFDAA010000008">
    <property type="protein sequence ID" value="KAL1129954.1"/>
    <property type="molecule type" value="Genomic_DNA"/>
</dbReference>
<gene>
    <name evidence="6" type="ORF">AAG570_012898</name>
</gene>
<dbReference type="Gene3D" id="2.20.70.10">
    <property type="match status" value="1"/>
</dbReference>
<feature type="region of interest" description="Disordered" evidence="3">
    <location>
        <begin position="166"/>
        <end position="191"/>
    </location>
</feature>
<dbReference type="InterPro" id="IPR001202">
    <property type="entry name" value="WW_dom"/>
</dbReference>
<feature type="domain" description="PID" evidence="4">
    <location>
        <begin position="508"/>
        <end position="634"/>
    </location>
</feature>
<dbReference type="PANTHER" id="PTHR14058:SF8">
    <property type="entry name" value="PROTEIN FE65 HOMOLOG"/>
    <property type="match status" value="1"/>
</dbReference>
<feature type="domain" description="WW" evidence="5">
    <location>
        <begin position="204"/>
        <end position="236"/>
    </location>
</feature>
<dbReference type="Proteomes" id="UP001558652">
    <property type="component" value="Unassembled WGS sequence"/>
</dbReference>
<dbReference type="InterPro" id="IPR011993">
    <property type="entry name" value="PH-like_dom_sf"/>
</dbReference>
<evidence type="ECO:0000259" key="4">
    <source>
        <dbReference type="PROSITE" id="PS01179"/>
    </source>
</evidence>
<dbReference type="Gene3D" id="2.30.29.30">
    <property type="entry name" value="Pleckstrin-homology domain (PH domain)/Phosphotyrosine-binding domain (PTB)"/>
    <property type="match status" value="2"/>
</dbReference>
<reference evidence="6 7" key="1">
    <citation type="submission" date="2024-07" db="EMBL/GenBank/DDBJ databases">
        <title>Chromosome-level genome assembly of the water stick insect Ranatra chinensis (Heteroptera: Nepidae).</title>
        <authorList>
            <person name="Liu X."/>
        </authorList>
    </citation>
    <scope>NUCLEOTIDE SEQUENCE [LARGE SCALE GENOMIC DNA]</scope>
    <source>
        <strain evidence="6">Cailab_2021Rc</strain>
        <tissue evidence="6">Muscle</tissue>
    </source>
</reference>
<feature type="coiled-coil region" evidence="2">
    <location>
        <begin position="269"/>
        <end position="296"/>
    </location>
</feature>
<dbReference type="SUPFAM" id="SSF50729">
    <property type="entry name" value="PH domain-like"/>
    <property type="match status" value="2"/>
</dbReference>